<dbReference type="Gene3D" id="1.20.58.80">
    <property type="entry name" value="Phosphotransferase system, lactose/cellobiose-type IIA subunit"/>
    <property type="match status" value="1"/>
</dbReference>
<evidence type="ECO:0000259" key="2">
    <source>
        <dbReference type="SMART" id="SM00745"/>
    </source>
</evidence>
<reference evidence="3" key="3">
    <citation type="submission" date="2025-08" db="UniProtKB">
        <authorList>
            <consortium name="Ensembl"/>
        </authorList>
    </citation>
    <scope>IDENTIFICATION</scope>
</reference>
<dbReference type="PANTHER" id="PTHR21222:SF1">
    <property type="entry name" value="MIT DOMAIN-CONTAINING PROTEIN 1"/>
    <property type="match status" value="1"/>
</dbReference>
<feature type="coiled-coil region" evidence="1">
    <location>
        <begin position="59"/>
        <end position="86"/>
    </location>
</feature>
<dbReference type="InterPro" id="IPR036181">
    <property type="entry name" value="MIT_dom_sf"/>
</dbReference>
<name>F6YKG0_CIOIN</name>
<dbReference type="Ensembl" id="ENSCINT00000015038.3">
    <property type="protein sequence ID" value="ENSCINP00000015038.3"/>
    <property type="gene ID" value="ENSCING00000007325.3"/>
</dbReference>
<evidence type="ECO:0000256" key="1">
    <source>
        <dbReference type="SAM" id="Coils"/>
    </source>
</evidence>
<dbReference type="InterPro" id="IPR038113">
    <property type="entry name" value="MITD1_C_sf"/>
</dbReference>
<evidence type="ECO:0000313" key="4">
    <source>
        <dbReference type="Proteomes" id="UP000008144"/>
    </source>
</evidence>
<dbReference type="GO" id="GO:0061952">
    <property type="term" value="P:midbody abscission"/>
    <property type="evidence" value="ECO:0000318"/>
    <property type="project" value="GO_Central"/>
</dbReference>
<dbReference type="SMART" id="SM00745">
    <property type="entry name" value="MIT"/>
    <property type="match status" value="1"/>
</dbReference>
<evidence type="ECO:0000313" key="3">
    <source>
        <dbReference type="Ensembl" id="ENSCINP00000015038.3"/>
    </source>
</evidence>
<dbReference type="InterPro" id="IPR052817">
    <property type="entry name" value="MIT_domain_contain_protein1"/>
</dbReference>
<dbReference type="Pfam" id="PF16565">
    <property type="entry name" value="MIT_C"/>
    <property type="match status" value="1"/>
</dbReference>
<dbReference type="AlphaFoldDB" id="F6YKG0"/>
<sequence>MADKEYDGSAGIEASAAKILTRAITLEKEARLQAALICYQEGIDLLFDALKGCKDSAKKKHFRDKLEEYMTRAEQVKTRVNHLKAAGKYHDQTKIEENSTGHSYASLFQPYFDEFVREVWVEDAYIRSYHQVNNFLRFCEFVVTRCKNVRAIHLKTTHDDYGNQDQQISNLESIRASLKSREIKLVIMFSSSLHDREIRLDTGWILKIGRGLDYFKKAEKFSLGFFDMDMRPCHST</sequence>
<keyword evidence="1" id="KW-0175">Coiled coil</keyword>
<dbReference type="CDD" id="cd02683">
    <property type="entry name" value="MIT_1"/>
    <property type="match status" value="1"/>
</dbReference>
<dbReference type="FunCoup" id="F6YKG0">
    <property type="interactions" value="250"/>
</dbReference>
<reference evidence="3" key="2">
    <citation type="journal article" date="2008" name="Genome Biol.">
        <title>Improved genome assembly and evidence-based global gene model set for the chordate Ciona intestinalis: new insight into intron and operon populations.</title>
        <authorList>
            <person name="Satou Y."/>
            <person name="Mineta K."/>
            <person name="Ogasawara M."/>
            <person name="Sasakura Y."/>
            <person name="Shoguchi E."/>
            <person name="Ueno K."/>
            <person name="Yamada L."/>
            <person name="Matsumoto J."/>
            <person name="Wasserscheid J."/>
            <person name="Dewar K."/>
            <person name="Wiley G.B."/>
            <person name="Macmil S.L."/>
            <person name="Roe B.A."/>
            <person name="Zeller R.W."/>
            <person name="Hastings K.E."/>
            <person name="Lemaire P."/>
            <person name="Lindquist E."/>
            <person name="Endo T."/>
            <person name="Hotta K."/>
            <person name="Inaba K."/>
        </authorList>
    </citation>
    <scope>NUCLEOTIDE SEQUENCE [LARGE SCALE GENOMIC DNA]</scope>
    <source>
        <strain evidence="3">wild type</strain>
    </source>
</reference>
<dbReference type="OMA" id="FYKASNP"/>
<feature type="domain" description="MIT" evidence="2">
    <location>
        <begin position="9"/>
        <end position="85"/>
    </location>
</feature>
<dbReference type="InterPro" id="IPR045331">
    <property type="entry name" value="MITD1_N"/>
</dbReference>
<reference evidence="4" key="1">
    <citation type="journal article" date="2002" name="Science">
        <title>The draft genome of Ciona intestinalis: insights into chordate and vertebrate origins.</title>
        <authorList>
            <person name="Dehal P."/>
            <person name="Satou Y."/>
            <person name="Campbell R.K."/>
            <person name="Chapman J."/>
            <person name="Degnan B."/>
            <person name="De Tomaso A."/>
            <person name="Davidson B."/>
            <person name="Di Gregorio A."/>
            <person name="Gelpke M."/>
            <person name="Goodstein D.M."/>
            <person name="Harafuji N."/>
            <person name="Hastings K.E."/>
            <person name="Ho I."/>
            <person name="Hotta K."/>
            <person name="Huang W."/>
            <person name="Kawashima T."/>
            <person name="Lemaire P."/>
            <person name="Martinez D."/>
            <person name="Meinertzhagen I.A."/>
            <person name="Necula S."/>
            <person name="Nonaka M."/>
            <person name="Putnam N."/>
            <person name="Rash S."/>
            <person name="Saiga H."/>
            <person name="Satake M."/>
            <person name="Terry A."/>
            <person name="Yamada L."/>
            <person name="Wang H.G."/>
            <person name="Awazu S."/>
            <person name="Azumi K."/>
            <person name="Boore J."/>
            <person name="Branno M."/>
            <person name="Chin-Bow S."/>
            <person name="DeSantis R."/>
            <person name="Doyle S."/>
            <person name="Francino P."/>
            <person name="Keys D.N."/>
            <person name="Haga S."/>
            <person name="Hayashi H."/>
            <person name="Hino K."/>
            <person name="Imai K.S."/>
            <person name="Inaba K."/>
            <person name="Kano S."/>
            <person name="Kobayashi K."/>
            <person name="Kobayashi M."/>
            <person name="Lee B.I."/>
            <person name="Makabe K.W."/>
            <person name="Manohar C."/>
            <person name="Matassi G."/>
            <person name="Medina M."/>
            <person name="Mochizuki Y."/>
            <person name="Mount S."/>
            <person name="Morishita T."/>
            <person name="Miura S."/>
            <person name="Nakayama A."/>
            <person name="Nishizaka S."/>
            <person name="Nomoto H."/>
            <person name="Ohta F."/>
            <person name="Oishi K."/>
            <person name="Rigoutsos I."/>
            <person name="Sano M."/>
            <person name="Sasaki A."/>
            <person name="Sasakura Y."/>
            <person name="Shoguchi E."/>
            <person name="Shin-i T."/>
            <person name="Spagnuolo A."/>
            <person name="Stainier D."/>
            <person name="Suzuki M.M."/>
            <person name="Tassy O."/>
            <person name="Takatori N."/>
            <person name="Tokuoka M."/>
            <person name="Yagi K."/>
            <person name="Yoshizaki F."/>
            <person name="Wada S."/>
            <person name="Zhang C."/>
            <person name="Hyatt P.D."/>
            <person name="Larimer F."/>
            <person name="Detter C."/>
            <person name="Doggett N."/>
            <person name="Glavina T."/>
            <person name="Hawkins T."/>
            <person name="Richardson P."/>
            <person name="Lucas S."/>
            <person name="Kohara Y."/>
            <person name="Levine M."/>
            <person name="Satoh N."/>
            <person name="Rokhsar D.S."/>
        </authorList>
    </citation>
    <scope>NUCLEOTIDE SEQUENCE [LARGE SCALE GENOMIC DNA]</scope>
</reference>
<dbReference type="HOGENOM" id="CLU_088713_1_0_1"/>
<keyword evidence="4" id="KW-1185">Reference proteome</keyword>
<dbReference type="STRING" id="7719.ENSCINP00000015038"/>
<organism evidence="3 4">
    <name type="scientific">Ciona intestinalis</name>
    <name type="common">Transparent sea squirt</name>
    <name type="synonym">Ascidia intestinalis</name>
    <dbReference type="NCBI Taxonomy" id="7719"/>
    <lineage>
        <taxon>Eukaryota</taxon>
        <taxon>Metazoa</taxon>
        <taxon>Chordata</taxon>
        <taxon>Tunicata</taxon>
        <taxon>Ascidiacea</taxon>
        <taxon>Phlebobranchia</taxon>
        <taxon>Cionidae</taxon>
        <taxon>Ciona</taxon>
    </lineage>
</organism>
<dbReference type="InterPro" id="IPR032341">
    <property type="entry name" value="MITD1_C"/>
</dbReference>
<accession>F6YKG0</accession>
<protein>
    <recommendedName>
        <fullName evidence="2">MIT domain-containing protein</fullName>
    </recommendedName>
</protein>
<dbReference type="GeneTree" id="ENSGT00390000010868"/>
<dbReference type="InParanoid" id="F6YKG0"/>
<dbReference type="SUPFAM" id="SSF116846">
    <property type="entry name" value="MIT domain"/>
    <property type="match status" value="1"/>
</dbReference>
<dbReference type="PANTHER" id="PTHR21222">
    <property type="entry name" value="MIT DOMAIN-CONTAINING PROTEIN 1"/>
    <property type="match status" value="1"/>
</dbReference>
<dbReference type="InterPro" id="IPR007330">
    <property type="entry name" value="MIT_dom"/>
</dbReference>
<dbReference type="EMBL" id="EAAA01001284">
    <property type="status" value="NOT_ANNOTATED_CDS"/>
    <property type="molecule type" value="Genomic_DNA"/>
</dbReference>
<dbReference type="Gene3D" id="3.30.870.30">
    <property type="entry name" value="MITD, C-terminal phospholipase D-like domain"/>
    <property type="match status" value="1"/>
</dbReference>
<dbReference type="Proteomes" id="UP000008144">
    <property type="component" value="Chromosome 14"/>
</dbReference>
<reference evidence="3" key="4">
    <citation type="submission" date="2025-09" db="UniProtKB">
        <authorList>
            <consortium name="Ensembl"/>
        </authorList>
    </citation>
    <scope>IDENTIFICATION</scope>
</reference>
<dbReference type="Pfam" id="PF04212">
    <property type="entry name" value="MIT"/>
    <property type="match status" value="1"/>
</dbReference>
<proteinExistence type="predicted"/>